<sequence>MKKTLFATAIFAALSGMAQAETSVTLYGLIDTGVGYQRIKGDGFHESKVGMSNGVSSGSRWGLRGSEDLGDGLSAVFTLESGFNSANGQSGQSGRLFGRQATIGLKSSSWGLLEFGRQTNIASKYLGSIDPFGASYGQANIGNAFSAANTVRYDNMVQYATPSFGGFQAGIGYSFNIADTTAAQTGFRTANNTRAITAGVRYVNGPLNVALTYDQLNLANQLGNDATPKSWSIAGSYDFEVVKLAAAFGQTRDGWFTGQSINAFGSTETIADGFRSNAGVEDFKANSYMLGVTVPLGASSIMASWQRADPDSDLLTGGDSAMNVYSIGYTYNLSKRTNLYALGSYATDFAFIDGVKSTVGMVGVRHRF</sequence>
<evidence type="ECO:0000256" key="5">
    <source>
        <dbReference type="ARBA" id="ARBA00022692"/>
    </source>
</evidence>
<dbReference type="EMBL" id="CP023270">
    <property type="protein sequence ID" value="AVJ29162.1"/>
    <property type="molecule type" value="Genomic_DNA"/>
</dbReference>
<reference evidence="13 14" key="1">
    <citation type="submission" date="2017-09" db="EMBL/GenBank/DDBJ databases">
        <title>Genomic, metabolic, and phenotypic characteristics of bacterial isolates from the natural microbiome of the model nematode Caenorhabditis elegans.</title>
        <authorList>
            <person name="Zimmermann J."/>
            <person name="Obeng N."/>
            <person name="Yang W."/>
            <person name="Obeng O."/>
            <person name="Kissoyan K."/>
            <person name="Pees B."/>
            <person name="Dirksen P."/>
            <person name="Hoppner M."/>
            <person name="Franke A."/>
            <person name="Rosenstiel P."/>
            <person name="Leippe M."/>
            <person name="Dierking K."/>
            <person name="Kaleta C."/>
            <person name="Schulenburg H."/>
        </authorList>
    </citation>
    <scope>NUCLEOTIDE SEQUENCE [LARGE SCALE GENOMIC DNA]</scope>
    <source>
        <strain evidence="13 14">MYb73</strain>
    </source>
</reference>
<feature type="domain" description="Porin" evidence="12">
    <location>
        <begin position="7"/>
        <end position="341"/>
    </location>
</feature>
<evidence type="ECO:0000256" key="2">
    <source>
        <dbReference type="ARBA" id="ARBA00011233"/>
    </source>
</evidence>
<keyword evidence="7" id="KW-0406">Ion transport</keyword>
<dbReference type="InterPro" id="IPR001702">
    <property type="entry name" value="Porin_Gram-ve"/>
</dbReference>
<evidence type="ECO:0000256" key="9">
    <source>
        <dbReference type="ARBA" id="ARBA00023136"/>
    </source>
</evidence>
<dbReference type="GO" id="GO:0034220">
    <property type="term" value="P:monoatomic ion transmembrane transport"/>
    <property type="evidence" value="ECO:0007669"/>
    <property type="project" value="InterPro"/>
</dbReference>
<evidence type="ECO:0000256" key="11">
    <source>
        <dbReference type="SAM" id="SignalP"/>
    </source>
</evidence>
<dbReference type="SUPFAM" id="SSF56935">
    <property type="entry name" value="Porins"/>
    <property type="match status" value="1"/>
</dbReference>
<dbReference type="Pfam" id="PF13609">
    <property type="entry name" value="Porin_4"/>
    <property type="match status" value="1"/>
</dbReference>
<name>A0A2S0IAV3_9BURK</name>
<keyword evidence="4" id="KW-1134">Transmembrane beta strand</keyword>
<keyword evidence="9" id="KW-0472">Membrane</keyword>
<dbReference type="InterPro" id="IPR023614">
    <property type="entry name" value="Porin_dom_sf"/>
</dbReference>
<dbReference type="InterPro" id="IPR033900">
    <property type="entry name" value="Gram_neg_porin_domain"/>
</dbReference>
<proteinExistence type="predicted"/>
<evidence type="ECO:0000256" key="8">
    <source>
        <dbReference type="ARBA" id="ARBA00023114"/>
    </source>
</evidence>
<evidence type="ECO:0000256" key="3">
    <source>
        <dbReference type="ARBA" id="ARBA00022448"/>
    </source>
</evidence>
<dbReference type="OrthoDB" id="8520696at2"/>
<feature type="signal peptide" evidence="11">
    <location>
        <begin position="1"/>
        <end position="20"/>
    </location>
</feature>
<evidence type="ECO:0000313" key="14">
    <source>
        <dbReference type="Proteomes" id="UP000239477"/>
    </source>
</evidence>
<dbReference type="GO" id="GO:0015288">
    <property type="term" value="F:porin activity"/>
    <property type="evidence" value="ECO:0007669"/>
    <property type="project" value="UniProtKB-KW"/>
</dbReference>
<evidence type="ECO:0000313" key="13">
    <source>
        <dbReference type="EMBL" id="AVJ29162.1"/>
    </source>
</evidence>
<comment type="subcellular location">
    <subcellularLocation>
        <location evidence="1">Cell outer membrane</location>
        <topology evidence="1">Multi-pass membrane protein</topology>
    </subcellularLocation>
</comment>
<protein>
    <submittedName>
        <fullName evidence="13">Porin</fullName>
    </submittedName>
</protein>
<keyword evidence="10" id="KW-0998">Cell outer membrane</keyword>
<evidence type="ECO:0000259" key="12">
    <source>
        <dbReference type="Pfam" id="PF13609"/>
    </source>
</evidence>
<dbReference type="PRINTS" id="PR00184">
    <property type="entry name" value="NEISSPPORIN"/>
</dbReference>
<dbReference type="Proteomes" id="UP000239477">
    <property type="component" value="Chromosome"/>
</dbReference>
<dbReference type="GO" id="GO:0046930">
    <property type="term" value="C:pore complex"/>
    <property type="evidence" value="ECO:0007669"/>
    <property type="project" value="UniProtKB-KW"/>
</dbReference>
<keyword evidence="6 11" id="KW-0732">Signal</keyword>
<dbReference type="InterPro" id="IPR050298">
    <property type="entry name" value="Gram-neg_bact_OMP"/>
</dbReference>
<keyword evidence="3" id="KW-0813">Transport</keyword>
<keyword evidence="5" id="KW-0812">Transmembrane</keyword>
<gene>
    <name evidence="13" type="ORF">CLM73_19740</name>
</gene>
<keyword evidence="8" id="KW-0626">Porin</keyword>
<dbReference type="InterPro" id="IPR002299">
    <property type="entry name" value="Porin_Neis"/>
</dbReference>
<comment type="subunit">
    <text evidence="2">Homotrimer.</text>
</comment>
<accession>A0A2S0IAV3</accession>
<feature type="chain" id="PRO_5015765288" evidence="11">
    <location>
        <begin position="21"/>
        <end position="368"/>
    </location>
</feature>
<dbReference type="GO" id="GO:0009279">
    <property type="term" value="C:cell outer membrane"/>
    <property type="evidence" value="ECO:0007669"/>
    <property type="project" value="UniProtKB-SubCell"/>
</dbReference>
<evidence type="ECO:0000256" key="7">
    <source>
        <dbReference type="ARBA" id="ARBA00023065"/>
    </source>
</evidence>
<dbReference type="CDD" id="cd00342">
    <property type="entry name" value="gram_neg_porins"/>
    <property type="match status" value="1"/>
</dbReference>
<keyword evidence="14" id="KW-1185">Reference proteome</keyword>
<dbReference type="PRINTS" id="PR00182">
    <property type="entry name" value="ECOLNEIPORIN"/>
</dbReference>
<dbReference type="AlphaFoldDB" id="A0A2S0IAV3"/>
<dbReference type="RefSeq" id="WP_105239880.1">
    <property type="nucleotide sequence ID" value="NZ_CP023270.1"/>
</dbReference>
<evidence type="ECO:0000256" key="4">
    <source>
        <dbReference type="ARBA" id="ARBA00022452"/>
    </source>
</evidence>
<dbReference type="PANTHER" id="PTHR34501:SF9">
    <property type="entry name" value="MAJOR OUTER MEMBRANE PROTEIN P.IA"/>
    <property type="match status" value="1"/>
</dbReference>
<dbReference type="Gene3D" id="2.40.160.10">
    <property type="entry name" value="Porin"/>
    <property type="match status" value="1"/>
</dbReference>
<evidence type="ECO:0000256" key="1">
    <source>
        <dbReference type="ARBA" id="ARBA00004571"/>
    </source>
</evidence>
<dbReference type="PANTHER" id="PTHR34501">
    <property type="entry name" value="PROTEIN YDDL-RELATED"/>
    <property type="match status" value="1"/>
</dbReference>
<organism evidence="13 14">
    <name type="scientific">Achromobacter spanius</name>
    <dbReference type="NCBI Taxonomy" id="217203"/>
    <lineage>
        <taxon>Bacteria</taxon>
        <taxon>Pseudomonadati</taxon>
        <taxon>Pseudomonadota</taxon>
        <taxon>Betaproteobacteria</taxon>
        <taxon>Burkholderiales</taxon>
        <taxon>Alcaligenaceae</taxon>
        <taxon>Achromobacter</taxon>
    </lineage>
</organism>
<evidence type="ECO:0000256" key="10">
    <source>
        <dbReference type="ARBA" id="ARBA00023237"/>
    </source>
</evidence>
<evidence type="ECO:0000256" key="6">
    <source>
        <dbReference type="ARBA" id="ARBA00022729"/>
    </source>
</evidence>